<feature type="region of interest" description="Disordered" evidence="1">
    <location>
        <begin position="90"/>
        <end position="109"/>
    </location>
</feature>
<comment type="caution">
    <text evidence="2">The sequence shown here is derived from an EMBL/GenBank/DDBJ whole genome shotgun (WGS) entry which is preliminary data.</text>
</comment>
<dbReference type="AlphaFoldDB" id="A0AAD1X789"/>
<reference evidence="2" key="1">
    <citation type="submission" date="2023-07" db="EMBL/GenBank/DDBJ databases">
        <authorList>
            <consortium name="AG Swart"/>
            <person name="Singh M."/>
            <person name="Singh A."/>
            <person name="Seah K."/>
            <person name="Emmerich C."/>
        </authorList>
    </citation>
    <scope>NUCLEOTIDE SEQUENCE</scope>
    <source>
        <strain evidence="2">DP1</strain>
    </source>
</reference>
<accession>A0AAD1X789</accession>
<proteinExistence type="predicted"/>
<gene>
    <name evidence="2" type="ORF">ECRASSUSDP1_LOCUS4800</name>
</gene>
<feature type="compositionally biased region" description="Basic and acidic residues" evidence="1">
    <location>
        <begin position="93"/>
        <end position="109"/>
    </location>
</feature>
<sequence length="109" mass="12075">MLTNSRLKYSHTPALPAPLLQTLESLPKVSSELLFTGSLLYFNTHLEVFLQCLRCFFGVKGDEGSNNSSVPSLSDRYQLSNKRPVLSLMLEATGERPLRNKETSKGNSG</sequence>
<dbReference type="EMBL" id="CAMPGE010004614">
    <property type="protein sequence ID" value="CAI2363464.1"/>
    <property type="molecule type" value="Genomic_DNA"/>
</dbReference>
<name>A0AAD1X789_EUPCR</name>
<dbReference type="Proteomes" id="UP001295684">
    <property type="component" value="Unassembled WGS sequence"/>
</dbReference>
<keyword evidence="3" id="KW-1185">Reference proteome</keyword>
<protein>
    <submittedName>
        <fullName evidence="2">Uncharacterized protein</fullName>
    </submittedName>
</protein>
<evidence type="ECO:0000313" key="3">
    <source>
        <dbReference type="Proteomes" id="UP001295684"/>
    </source>
</evidence>
<evidence type="ECO:0000313" key="2">
    <source>
        <dbReference type="EMBL" id="CAI2363464.1"/>
    </source>
</evidence>
<organism evidence="2 3">
    <name type="scientific">Euplotes crassus</name>
    <dbReference type="NCBI Taxonomy" id="5936"/>
    <lineage>
        <taxon>Eukaryota</taxon>
        <taxon>Sar</taxon>
        <taxon>Alveolata</taxon>
        <taxon>Ciliophora</taxon>
        <taxon>Intramacronucleata</taxon>
        <taxon>Spirotrichea</taxon>
        <taxon>Hypotrichia</taxon>
        <taxon>Euplotida</taxon>
        <taxon>Euplotidae</taxon>
        <taxon>Moneuplotes</taxon>
    </lineage>
</organism>
<evidence type="ECO:0000256" key="1">
    <source>
        <dbReference type="SAM" id="MobiDB-lite"/>
    </source>
</evidence>